<comment type="caution">
    <text evidence="7">The sequence shown here is derived from an EMBL/GenBank/DDBJ whole genome shotgun (WGS) entry which is preliminary data.</text>
</comment>
<accession>A0ABT1WQK3</accession>
<dbReference type="InterPro" id="IPR037158">
    <property type="entry name" value="Thr_synth_N_sf"/>
</dbReference>
<comment type="similarity">
    <text evidence="2">Belongs to the threonine synthase family.</text>
</comment>
<evidence type="ECO:0000313" key="7">
    <source>
        <dbReference type="EMBL" id="MCQ9210822.1"/>
    </source>
</evidence>
<keyword evidence="7" id="KW-0456">Lyase</keyword>
<protein>
    <recommendedName>
        <fullName evidence="4">Threonine synthase</fullName>
        <ecNumber evidence="4">4.2.3.1</ecNumber>
    </recommendedName>
</protein>
<dbReference type="EMBL" id="JANHNZ010000015">
    <property type="protein sequence ID" value="MCQ9210822.1"/>
    <property type="molecule type" value="Genomic_DNA"/>
</dbReference>
<proteinExistence type="inferred from homology"/>
<dbReference type="InterPro" id="IPR029144">
    <property type="entry name" value="Thr_synth_N"/>
</dbReference>
<dbReference type="SUPFAM" id="SSF53686">
    <property type="entry name" value="Tryptophan synthase beta subunit-like PLP-dependent enzymes"/>
    <property type="match status" value="1"/>
</dbReference>
<feature type="domain" description="Tryptophan synthase beta chain-like PALP" evidence="5">
    <location>
        <begin position="102"/>
        <end position="425"/>
    </location>
</feature>
<dbReference type="PANTHER" id="PTHR43515">
    <property type="entry name" value="THREONINE SYNTHASE-LIKE 1"/>
    <property type="match status" value="1"/>
</dbReference>
<feature type="domain" description="Threonine synthase N-terminal" evidence="6">
    <location>
        <begin position="6"/>
        <end position="81"/>
    </location>
</feature>
<name>A0ABT1WQK3_9LACT</name>
<dbReference type="GO" id="GO:0004795">
    <property type="term" value="F:threonine synthase activity"/>
    <property type="evidence" value="ECO:0007669"/>
    <property type="project" value="UniProtKB-EC"/>
</dbReference>
<evidence type="ECO:0000256" key="2">
    <source>
        <dbReference type="ARBA" id="ARBA00005517"/>
    </source>
</evidence>
<evidence type="ECO:0000313" key="8">
    <source>
        <dbReference type="Proteomes" id="UP001059480"/>
    </source>
</evidence>
<gene>
    <name evidence="7" type="primary">thrC</name>
    <name evidence="7" type="ORF">NPA36_09710</name>
</gene>
<evidence type="ECO:0000256" key="4">
    <source>
        <dbReference type="NCBIfam" id="TIGR00260"/>
    </source>
</evidence>
<reference evidence="7" key="1">
    <citation type="submission" date="2022-07" db="EMBL/GenBank/DDBJ databases">
        <authorList>
            <person name="Jung M.-Y."/>
            <person name="Lee M."/>
        </authorList>
    </citation>
    <scope>NUCLEOTIDE SEQUENCE</scope>
    <source>
        <strain evidence="7">S8</strain>
    </source>
</reference>
<sequence>MTELFYRSSRNPYDRLTASQAILKGIADDGGLYVPETIPKLSFDWETMTTWTYQDLALPILSAFLSDYSEEELKECIQAAYDAKFDDERIAPIVEVGQEYFLELFHGNTIAFKDMALSILPYLMTKAAKKNHIDKEILILTATSGDTGKAAMAGFANVPKTNIIVFYPKDGVSMIQERQMITQEGDNTFVYSIKGNFDDAQTKVKQLFLDQDLVAELSEKGYQFSSANSINIGRLVPQIVYYFYAYLQLLKRKNIKVGDSINVTVPTGNFGNILAAYYAKQMGLPINKLICASNKNNVLVDFFNEGTYDRRRDFFVTSSPSMDILVSSNLERLLYDISGQDTATTKNLMASLSTQGVYNITDAMKTKLSDFVAGQADEEETAKEIARLFDSYDYLIDPHTAVASAVYHKYQAETGDTTPTVIVSTASPYKFPSSIVRAIDSVHQEKTDDVDAIITINELSKIDIPQAVKTALTAPIRHQKTVTIEEMRSVVVDTLS</sequence>
<dbReference type="Gene3D" id="3.40.50.1100">
    <property type="match status" value="2"/>
</dbReference>
<dbReference type="Proteomes" id="UP001059480">
    <property type="component" value="Unassembled WGS sequence"/>
</dbReference>
<reference evidence="7" key="3">
    <citation type="journal article" date="2023" name="Microbiol. Resour. Announc.">
        <title>Draft Genome Sequence of Granulicatella sp. Strain S8, Isolated from a Marine Fish, Seriola quinqueradiata.</title>
        <authorList>
            <person name="Lee M."/>
            <person name="Farooq A."/>
            <person name="Jeong J.B."/>
            <person name="Jung M.Y."/>
        </authorList>
    </citation>
    <scope>NUCLEOTIDE SEQUENCE</scope>
    <source>
        <strain evidence="7">S8</strain>
    </source>
</reference>
<keyword evidence="8" id="KW-1185">Reference proteome</keyword>
<keyword evidence="3" id="KW-0663">Pyridoxal phosphate</keyword>
<dbReference type="Pfam" id="PF14821">
    <property type="entry name" value="Thr_synth_N"/>
    <property type="match status" value="1"/>
</dbReference>
<comment type="cofactor">
    <cofactor evidence="1">
        <name>pyridoxal 5'-phosphate</name>
        <dbReference type="ChEBI" id="CHEBI:597326"/>
    </cofactor>
</comment>
<dbReference type="RefSeq" id="WP_256945932.1">
    <property type="nucleotide sequence ID" value="NZ_JANHNZ010000015.1"/>
</dbReference>
<dbReference type="InterPro" id="IPR004450">
    <property type="entry name" value="Thr_synthase-like"/>
</dbReference>
<dbReference type="EC" id="4.2.3.1" evidence="4"/>
<evidence type="ECO:0000256" key="1">
    <source>
        <dbReference type="ARBA" id="ARBA00001933"/>
    </source>
</evidence>
<organism evidence="7 8">
    <name type="scientific">Granulicatella seriolae</name>
    <dbReference type="NCBI Taxonomy" id="2967226"/>
    <lineage>
        <taxon>Bacteria</taxon>
        <taxon>Bacillati</taxon>
        <taxon>Bacillota</taxon>
        <taxon>Bacilli</taxon>
        <taxon>Lactobacillales</taxon>
        <taxon>Carnobacteriaceae</taxon>
        <taxon>Granulicatella</taxon>
    </lineage>
</organism>
<dbReference type="CDD" id="cd01560">
    <property type="entry name" value="Thr-synth_2"/>
    <property type="match status" value="1"/>
</dbReference>
<reference evidence="7" key="2">
    <citation type="journal article" date="2023" name="Curr. Microbiol.">
        <title>Granulicatella seriolae sp. nov., a Novel Facultative Anaerobe Isolated from Yellowtail Marine Fish.</title>
        <authorList>
            <person name="Lee M."/>
            <person name="Choi Y.J."/>
            <person name="Farooq A."/>
            <person name="Jeong J.B."/>
            <person name="Jung M.Y."/>
        </authorList>
    </citation>
    <scope>NUCLEOTIDE SEQUENCE</scope>
    <source>
        <strain evidence="7">S8</strain>
    </source>
</reference>
<evidence type="ECO:0000259" key="5">
    <source>
        <dbReference type="Pfam" id="PF00291"/>
    </source>
</evidence>
<dbReference type="NCBIfam" id="TIGR00260">
    <property type="entry name" value="thrC"/>
    <property type="match status" value="1"/>
</dbReference>
<dbReference type="InterPro" id="IPR036052">
    <property type="entry name" value="TrpB-like_PALP_sf"/>
</dbReference>
<dbReference type="InterPro" id="IPR001926">
    <property type="entry name" value="TrpB-like_PALP"/>
</dbReference>
<dbReference type="Gene3D" id="3.90.1380.10">
    <property type="entry name" value="Threonine synthase, N-terminal domain"/>
    <property type="match status" value="1"/>
</dbReference>
<dbReference type="Pfam" id="PF00291">
    <property type="entry name" value="PALP"/>
    <property type="match status" value="1"/>
</dbReference>
<dbReference type="PANTHER" id="PTHR43515:SF1">
    <property type="entry name" value="THREONINE SYNTHASE-LIKE 1"/>
    <property type="match status" value="1"/>
</dbReference>
<evidence type="ECO:0000259" key="6">
    <source>
        <dbReference type="Pfam" id="PF14821"/>
    </source>
</evidence>
<evidence type="ECO:0000256" key="3">
    <source>
        <dbReference type="ARBA" id="ARBA00022898"/>
    </source>
</evidence>